<feature type="compositionally biased region" description="Basic residues" evidence="1">
    <location>
        <begin position="163"/>
        <end position="176"/>
    </location>
</feature>
<sequence length="176" mass="19766">MPERKSTPGSINTETSSIPQIEVMSPPRDRKPKRVPRDTGFPEPFQSGPNTTLPHPDADLSPNAMLSYEDVSQDRMIKRHRLSFLKKHKRTVSHGVIKPETEAFNSMLSLSMLDFDGKHGHQLRSVSTTSLRLSKDGGESIRSSSKREGDDDTPPTSPDVPEHRRKPGLFGRFKRP</sequence>
<feature type="region of interest" description="Disordered" evidence="1">
    <location>
        <begin position="1"/>
        <end position="63"/>
    </location>
</feature>
<name>A0A179FYB4_METCM</name>
<protein>
    <submittedName>
        <fullName evidence="2">Uncharacterized protein</fullName>
    </submittedName>
</protein>
<dbReference type="Proteomes" id="UP000078397">
    <property type="component" value="Unassembled WGS sequence"/>
</dbReference>
<gene>
    <name evidence="2" type="ORF">VFPPC_13387</name>
</gene>
<dbReference type="OrthoDB" id="5209158at2759"/>
<dbReference type="EMBL" id="LSBJ02000002">
    <property type="protein sequence ID" value="OAQ70634.1"/>
    <property type="molecule type" value="Genomic_DNA"/>
</dbReference>
<dbReference type="STRING" id="1380566.A0A179FYB4"/>
<proteinExistence type="predicted"/>
<accession>A0A179FYB4</accession>
<keyword evidence="3" id="KW-1185">Reference proteome</keyword>
<feature type="compositionally biased region" description="Polar residues" evidence="1">
    <location>
        <begin position="7"/>
        <end position="19"/>
    </location>
</feature>
<organism evidence="2 3">
    <name type="scientific">Pochonia chlamydosporia 170</name>
    <dbReference type="NCBI Taxonomy" id="1380566"/>
    <lineage>
        <taxon>Eukaryota</taxon>
        <taxon>Fungi</taxon>
        <taxon>Dikarya</taxon>
        <taxon>Ascomycota</taxon>
        <taxon>Pezizomycotina</taxon>
        <taxon>Sordariomycetes</taxon>
        <taxon>Hypocreomycetidae</taxon>
        <taxon>Hypocreales</taxon>
        <taxon>Clavicipitaceae</taxon>
        <taxon>Pochonia</taxon>
    </lineage>
</organism>
<dbReference type="KEGG" id="pchm:VFPPC_13387"/>
<evidence type="ECO:0000256" key="1">
    <source>
        <dbReference type="SAM" id="MobiDB-lite"/>
    </source>
</evidence>
<dbReference type="GeneID" id="28855158"/>
<dbReference type="AlphaFoldDB" id="A0A179FYB4"/>
<feature type="region of interest" description="Disordered" evidence="1">
    <location>
        <begin position="125"/>
        <end position="176"/>
    </location>
</feature>
<evidence type="ECO:0000313" key="3">
    <source>
        <dbReference type="Proteomes" id="UP000078397"/>
    </source>
</evidence>
<feature type="compositionally biased region" description="Basic and acidic residues" evidence="1">
    <location>
        <begin position="133"/>
        <end position="149"/>
    </location>
</feature>
<evidence type="ECO:0000313" key="2">
    <source>
        <dbReference type="EMBL" id="OAQ70634.1"/>
    </source>
</evidence>
<reference evidence="2 3" key="1">
    <citation type="journal article" date="2016" name="PLoS Pathog.">
        <title>Biosynthesis of antibiotic leucinostatins in bio-control fungus Purpureocillium lilacinum and their inhibition on phytophthora revealed by genome mining.</title>
        <authorList>
            <person name="Wang G."/>
            <person name="Liu Z."/>
            <person name="Lin R."/>
            <person name="Li E."/>
            <person name="Mao Z."/>
            <person name="Ling J."/>
            <person name="Yang Y."/>
            <person name="Yin W.B."/>
            <person name="Xie B."/>
        </authorList>
    </citation>
    <scope>NUCLEOTIDE SEQUENCE [LARGE SCALE GENOMIC DNA]</scope>
    <source>
        <strain evidence="2">170</strain>
    </source>
</reference>
<comment type="caution">
    <text evidence="2">The sequence shown here is derived from an EMBL/GenBank/DDBJ whole genome shotgun (WGS) entry which is preliminary data.</text>
</comment>
<dbReference type="RefSeq" id="XP_018147171.1">
    <property type="nucleotide sequence ID" value="XM_018291164.1"/>
</dbReference>